<protein>
    <submittedName>
        <fullName evidence="2">Chromosome segregation ATPases</fullName>
    </submittedName>
</protein>
<evidence type="ECO:0000313" key="2">
    <source>
        <dbReference type="EMBL" id="CAA9224484.1"/>
    </source>
</evidence>
<reference evidence="2" key="1">
    <citation type="submission" date="2020-02" db="EMBL/GenBank/DDBJ databases">
        <authorList>
            <person name="Meier V. D."/>
        </authorList>
    </citation>
    <scope>NUCLEOTIDE SEQUENCE</scope>
    <source>
        <strain evidence="2">AVDCRST_MAG76</strain>
    </source>
</reference>
<name>A0A6J4HH45_9ACTN</name>
<proteinExistence type="predicted"/>
<dbReference type="SUPFAM" id="SSF56112">
    <property type="entry name" value="Protein kinase-like (PK-like)"/>
    <property type="match status" value="1"/>
</dbReference>
<dbReference type="InterPro" id="IPR025111">
    <property type="entry name" value="DUF4032"/>
</dbReference>
<dbReference type="EMBL" id="CADCSZ010000052">
    <property type="protein sequence ID" value="CAA9224484.1"/>
    <property type="molecule type" value="Genomic_DNA"/>
</dbReference>
<evidence type="ECO:0000259" key="1">
    <source>
        <dbReference type="Pfam" id="PF13224"/>
    </source>
</evidence>
<dbReference type="Pfam" id="PF13224">
    <property type="entry name" value="DUF4032"/>
    <property type="match status" value="1"/>
</dbReference>
<organism evidence="2">
    <name type="scientific">uncultured Acidimicrobiales bacterium</name>
    <dbReference type="NCBI Taxonomy" id="310071"/>
    <lineage>
        <taxon>Bacteria</taxon>
        <taxon>Bacillati</taxon>
        <taxon>Actinomycetota</taxon>
        <taxon>Acidimicrobiia</taxon>
        <taxon>Acidimicrobiales</taxon>
        <taxon>environmental samples</taxon>
    </lineage>
</organism>
<dbReference type="AlphaFoldDB" id="A0A6J4HH45"/>
<gene>
    <name evidence="2" type="ORF">AVDCRST_MAG76-851</name>
</gene>
<feature type="domain" description="DUF4032" evidence="1">
    <location>
        <begin position="229"/>
        <end position="393"/>
    </location>
</feature>
<sequence length="406" mass="46320">MRLHLVPGRQPPDLLELPWTIPLEQWDSPRLVRMARGTSRHVVRFVGDGERVYALKEMEPDLTQHEYTALRRMALERLPVVEAVGLVSGRESAAGEPLDSVLVTRYLDFALPYRYLFGVEGGAPLGRRLLDAAVVLLVRLHLDGWWWGDCSLNNLLFRRDAGALTAYLVDAETADHREAPLPDRLRETELDLARENLVGGILDLQAGGRALYVDPVFAADKLQERYDALWQELTGAEEAGEEDRHRIDQRIRRLNDLGFDVGEVVVEHDPRRRRLRLQPALVEEGHSARELRRLTGLEVQENQARRLLNDIASFGAHLERTEGRLPPPAVVAGRWMVEVYERFAESVPAELRGRREVPELFHELLEHRYFLSEAAGQQVDTWDAAADYLDGVLRARRDERVLAEDD</sequence>
<accession>A0A6J4HH45</accession>
<dbReference type="InterPro" id="IPR011009">
    <property type="entry name" value="Kinase-like_dom_sf"/>
</dbReference>